<feature type="region of interest" description="Disordered" evidence="1">
    <location>
        <begin position="1"/>
        <end position="47"/>
    </location>
</feature>
<dbReference type="AlphaFoldDB" id="A0AAV8YE30"/>
<dbReference type="PANTHER" id="PTHR46599:SF3">
    <property type="entry name" value="PIGGYBAC TRANSPOSABLE ELEMENT-DERIVED PROTEIN 4"/>
    <property type="match status" value="1"/>
</dbReference>
<proteinExistence type="predicted"/>
<protein>
    <recommendedName>
        <fullName evidence="2">PiggyBac transposable element-derived protein domain-containing protein</fullName>
    </recommendedName>
</protein>
<dbReference type="Proteomes" id="UP001162156">
    <property type="component" value="Unassembled WGS sequence"/>
</dbReference>
<comment type="caution">
    <text evidence="3">The sequence shown here is derived from an EMBL/GenBank/DDBJ whole genome shotgun (WGS) entry which is preliminary data.</text>
</comment>
<sequence>MTIKSEIDPDEDESDYCEESNDNSDSEEDANEDVEIDEHVPDNDDGVPYYLGKDKVTQWKKACPPKTRTKVHNIFDKKPGPVNNAANAKTIFECFEIFFTEKIIQAVTQSTNIYIDDIKEKYEHDIDAKPTGTCEIRALLGMLYLLGVCKSGRQNITDFWRTDGTGMDVIYCTMSYNRIRFLLRCLRFDDKTTRDERRQTNKLSAIRDVFEMGTYRNITMDNWFSSSQLAIDLKYDLKLTMLGTLRKNKREIPTELVNVANRPEKSCHFAFHKDCTLLSYVPKKKKNILVLSTTHVDDKIDPESEKPMMIVDYNNTKYGADVVDQMCASYILKQKCRLILDIEEASTSTANETDEPKQKNQKVVMGDAIYVHGRRISVLETSVLCVTTFPSALAAVTNIESSGSGGVLHAPLQQLGQASTFPRKYGPVRELRFPPQDSCALSFCKARRVTT</sequence>
<feature type="compositionally biased region" description="Acidic residues" evidence="1">
    <location>
        <begin position="8"/>
        <end position="36"/>
    </location>
</feature>
<organism evidence="3 4">
    <name type="scientific">Rhamnusium bicolor</name>
    <dbReference type="NCBI Taxonomy" id="1586634"/>
    <lineage>
        <taxon>Eukaryota</taxon>
        <taxon>Metazoa</taxon>
        <taxon>Ecdysozoa</taxon>
        <taxon>Arthropoda</taxon>
        <taxon>Hexapoda</taxon>
        <taxon>Insecta</taxon>
        <taxon>Pterygota</taxon>
        <taxon>Neoptera</taxon>
        <taxon>Endopterygota</taxon>
        <taxon>Coleoptera</taxon>
        <taxon>Polyphaga</taxon>
        <taxon>Cucujiformia</taxon>
        <taxon>Chrysomeloidea</taxon>
        <taxon>Cerambycidae</taxon>
        <taxon>Lepturinae</taxon>
        <taxon>Rhagiini</taxon>
        <taxon>Rhamnusium</taxon>
    </lineage>
</organism>
<feature type="domain" description="PiggyBac transposable element-derived protein" evidence="2">
    <location>
        <begin position="93"/>
        <end position="210"/>
    </location>
</feature>
<feature type="non-terminal residue" evidence="3">
    <location>
        <position position="451"/>
    </location>
</feature>
<feature type="domain" description="PiggyBac transposable element-derived protein" evidence="2">
    <location>
        <begin position="215"/>
        <end position="330"/>
    </location>
</feature>
<evidence type="ECO:0000259" key="2">
    <source>
        <dbReference type="Pfam" id="PF13843"/>
    </source>
</evidence>
<reference evidence="3" key="1">
    <citation type="journal article" date="2023" name="Insect Mol. Biol.">
        <title>Genome sequencing provides insights into the evolution of gene families encoding plant cell wall-degrading enzymes in longhorned beetles.</title>
        <authorList>
            <person name="Shin N.R."/>
            <person name="Okamura Y."/>
            <person name="Kirsch R."/>
            <person name="Pauchet Y."/>
        </authorList>
    </citation>
    <scope>NUCLEOTIDE SEQUENCE</scope>
    <source>
        <strain evidence="3">RBIC_L_NR</strain>
    </source>
</reference>
<accession>A0AAV8YE30</accession>
<evidence type="ECO:0000256" key="1">
    <source>
        <dbReference type="SAM" id="MobiDB-lite"/>
    </source>
</evidence>
<keyword evidence="4" id="KW-1185">Reference proteome</keyword>
<dbReference type="Pfam" id="PF13843">
    <property type="entry name" value="DDE_Tnp_1_7"/>
    <property type="match status" value="2"/>
</dbReference>
<evidence type="ECO:0000313" key="3">
    <source>
        <dbReference type="EMBL" id="KAJ8948877.1"/>
    </source>
</evidence>
<gene>
    <name evidence="3" type="ORF">NQ314_008338</name>
</gene>
<dbReference type="InterPro" id="IPR029526">
    <property type="entry name" value="PGBD"/>
</dbReference>
<dbReference type="EMBL" id="JANEYF010002269">
    <property type="protein sequence ID" value="KAJ8948877.1"/>
    <property type="molecule type" value="Genomic_DNA"/>
</dbReference>
<dbReference type="PANTHER" id="PTHR46599">
    <property type="entry name" value="PIGGYBAC TRANSPOSABLE ELEMENT-DERIVED PROTEIN 4"/>
    <property type="match status" value="1"/>
</dbReference>
<evidence type="ECO:0000313" key="4">
    <source>
        <dbReference type="Proteomes" id="UP001162156"/>
    </source>
</evidence>
<name>A0AAV8YE30_9CUCU</name>